<dbReference type="InterPro" id="IPR008775">
    <property type="entry name" value="Phytyl_CoA_dOase-like"/>
</dbReference>
<dbReference type="GeneID" id="57093820"/>
<dbReference type="RefSeq" id="WP_099070693.1">
    <property type="nucleotide sequence ID" value="NZ_LAHD01000146.1"/>
</dbReference>
<dbReference type="SUPFAM" id="SSF51197">
    <property type="entry name" value="Clavaminate synthase-like"/>
    <property type="match status" value="1"/>
</dbReference>
<sequence length="301" mass="34568">MVTTQISSFYLTDAEKTFFNENGYVGPFKVYEPEEMKEIWKRVRVDLLDTSRAPFTNSKLNYDRHLDVSDLSKLIIKPEIVHRLQSILGQNVLCWRSEFFQKNSGDGGTGWHQVELYGVGEKNQAELMPIERYENRPIELAAWVAMTDVPREMGPLKFIPGSHKQWYFNELGDITHHPENINKDGWFYGYNYNELRLDPNWEPDKSETAVVEMKAGEVVLFTSKCVHGSLPNKARKSRVGYAIRYVPTNVIVYPNITTFTEFGETLSTEKTGCVLVAGEDKYKHNNIKTENALGESFVPLP</sequence>
<proteinExistence type="predicted"/>
<dbReference type="Gene3D" id="2.60.120.620">
    <property type="entry name" value="q2cbj1_9rhob like domain"/>
    <property type="match status" value="1"/>
</dbReference>
<name>A0A9Q5Z5Z7_NOSLI</name>
<dbReference type="AlphaFoldDB" id="A0A9Q5Z5Z7"/>
<dbReference type="GO" id="GO:0016706">
    <property type="term" value="F:2-oxoglutarate-dependent dioxygenase activity"/>
    <property type="evidence" value="ECO:0007669"/>
    <property type="project" value="UniProtKB-ARBA"/>
</dbReference>
<dbReference type="GO" id="GO:0005506">
    <property type="term" value="F:iron ion binding"/>
    <property type="evidence" value="ECO:0007669"/>
    <property type="project" value="UniProtKB-ARBA"/>
</dbReference>
<dbReference type="InterPro" id="IPR010092">
    <property type="entry name" value="Chlorin_enz"/>
</dbReference>
<gene>
    <name evidence="1" type="ORF">VF08_32150</name>
</gene>
<evidence type="ECO:0000313" key="2">
    <source>
        <dbReference type="Proteomes" id="UP000222310"/>
    </source>
</evidence>
<reference evidence="1 2" key="1">
    <citation type="submission" date="2015-02" db="EMBL/GenBank/DDBJ databases">
        <title>Nostoc linckia genome annotation.</title>
        <authorList>
            <person name="Zhou Z."/>
        </authorList>
    </citation>
    <scope>NUCLEOTIDE SEQUENCE [LARGE SCALE GENOMIC DNA]</scope>
    <source>
        <strain evidence="2">z8</strain>
    </source>
</reference>
<dbReference type="NCBIfam" id="TIGR01762">
    <property type="entry name" value="chlorin-enz"/>
    <property type="match status" value="1"/>
</dbReference>
<accession>A0A9Q5Z5Z7</accession>
<comment type="caution">
    <text evidence="1">The sequence shown here is derived from an EMBL/GenBank/DDBJ whole genome shotgun (WGS) entry which is preliminary data.</text>
</comment>
<organism evidence="1 2">
    <name type="scientific">Nostoc linckia z8</name>
    <dbReference type="NCBI Taxonomy" id="1628746"/>
    <lineage>
        <taxon>Bacteria</taxon>
        <taxon>Bacillati</taxon>
        <taxon>Cyanobacteriota</taxon>
        <taxon>Cyanophyceae</taxon>
        <taxon>Nostocales</taxon>
        <taxon>Nostocaceae</taxon>
        <taxon>Nostoc</taxon>
    </lineage>
</organism>
<dbReference type="EMBL" id="LAHD01000146">
    <property type="protein sequence ID" value="PHJ95392.1"/>
    <property type="molecule type" value="Genomic_DNA"/>
</dbReference>
<dbReference type="PANTHER" id="PTHR20883">
    <property type="entry name" value="PHYTANOYL-COA DIOXYGENASE DOMAIN CONTAINING 1"/>
    <property type="match status" value="1"/>
</dbReference>
<evidence type="ECO:0000313" key="1">
    <source>
        <dbReference type="EMBL" id="PHJ95392.1"/>
    </source>
</evidence>
<evidence type="ECO:0008006" key="3">
    <source>
        <dbReference type="Google" id="ProtNLM"/>
    </source>
</evidence>
<dbReference type="Pfam" id="PF05721">
    <property type="entry name" value="PhyH"/>
    <property type="match status" value="1"/>
</dbReference>
<dbReference type="PANTHER" id="PTHR20883:SF48">
    <property type="entry name" value="ECTOINE DIOXYGENASE"/>
    <property type="match status" value="1"/>
</dbReference>
<dbReference type="SMR" id="A0A9Q5Z5Z7"/>
<dbReference type="Proteomes" id="UP000222310">
    <property type="component" value="Unassembled WGS sequence"/>
</dbReference>
<protein>
    <recommendedName>
        <fullName evidence="3">Chlorinating enzyme</fullName>
    </recommendedName>
</protein>